<gene>
    <name evidence="13" type="ORF">J0A65_07640</name>
</gene>
<proteinExistence type="inferred from homology"/>
<dbReference type="SMART" id="SM00283">
    <property type="entry name" value="MA"/>
    <property type="match status" value="1"/>
</dbReference>
<evidence type="ECO:0000256" key="5">
    <source>
        <dbReference type="ARBA" id="ARBA00023136"/>
    </source>
</evidence>
<dbReference type="PROSITE" id="PS50885">
    <property type="entry name" value="HAMP"/>
    <property type="match status" value="1"/>
</dbReference>
<keyword evidence="3 9" id="KW-0812">Transmembrane</keyword>
<dbReference type="InterPro" id="IPR000727">
    <property type="entry name" value="T_SNARE_dom"/>
</dbReference>
<organism evidence="13 14">
    <name type="scientific">Bowmanella yangjiangensis</name>
    <dbReference type="NCBI Taxonomy" id="2811230"/>
    <lineage>
        <taxon>Bacteria</taxon>
        <taxon>Pseudomonadati</taxon>
        <taxon>Pseudomonadota</taxon>
        <taxon>Gammaproteobacteria</taxon>
        <taxon>Alteromonadales</taxon>
        <taxon>Alteromonadaceae</taxon>
        <taxon>Bowmanella</taxon>
    </lineage>
</organism>
<dbReference type="Pfam" id="PF00672">
    <property type="entry name" value="HAMP"/>
    <property type="match status" value="1"/>
</dbReference>
<feature type="domain" description="T-SNARE coiled-coil homology" evidence="11">
    <location>
        <begin position="412"/>
        <end position="474"/>
    </location>
</feature>
<dbReference type="InterPro" id="IPR004089">
    <property type="entry name" value="MCPsignal_dom"/>
</dbReference>
<protein>
    <submittedName>
        <fullName evidence="13">Methyl-accepting chemotaxis protein</fullName>
    </submittedName>
</protein>
<sequence length="497" mass="53695">MFFAKTVYLKTVLSVISIVALIVVVLGIINYSNAKRGLFEQSENGLALLEGRLSINLPASIWNFEENQVLRILNSETTLDNVAKIEVYSAAGDLIFESNGDATPAYREVELNYGEGEEAENVGIARVYVDDSKIIEVLSDTLVDILVQDLVLLVALSVFIQLIISKIVSKPLKKAVDAFSDIASGEGDLTRRLEVRSHDEIGMMSEEFNVFVEKIQALVKSMNGVVGETNSAATNVREDAITSKEHLSSLQQETDMVATAIAEMSQSAKEIVLHVKETVNVSNVVRRDTEEVSGIVGKSVESISQLTEELQNAATAISHLEKKVEDIYSVLDVIVGIAEQTNLLALNAAIEAARAGEQGRGFAVVADEVRALASRTKVSTTEIQRTIESLQVGTKSAVQAMVGCQEKCRKSVEYASTSGSSITNILSSTARINDMAAQIESAVSEQSSVSESLNDNVSKILISGQGSLDKVSEMLNSAEKLMKSSEQLNSTVSQFVF</sequence>
<dbReference type="SUPFAM" id="SSF58104">
    <property type="entry name" value="Methyl-accepting chemotaxis protein (MCP) signaling domain"/>
    <property type="match status" value="1"/>
</dbReference>
<dbReference type="PROSITE" id="PS50111">
    <property type="entry name" value="CHEMOTAXIS_TRANSDUC_2"/>
    <property type="match status" value="1"/>
</dbReference>
<name>A0ABS3CRJ9_9ALTE</name>
<evidence type="ECO:0000259" key="10">
    <source>
        <dbReference type="PROSITE" id="PS50111"/>
    </source>
</evidence>
<keyword evidence="2" id="KW-1003">Cell membrane</keyword>
<dbReference type="EMBL" id="JAFKCS010000005">
    <property type="protein sequence ID" value="MBN7819732.1"/>
    <property type="molecule type" value="Genomic_DNA"/>
</dbReference>
<evidence type="ECO:0000256" key="2">
    <source>
        <dbReference type="ARBA" id="ARBA00022519"/>
    </source>
</evidence>
<comment type="subcellular location">
    <subcellularLocation>
        <location evidence="1">Cell inner membrane</location>
        <topology evidence="1">Multi-pass membrane protein</topology>
    </subcellularLocation>
</comment>
<keyword evidence="2" id="KW-0997">Cell inner membrane</keyword>
<keyword evidence="4 9" id="KW-1133">Transmembrane helix</keyword>
<comment type="caution">
    <text evidence="13">The sequence shown here is derived from an EMBL/GenBank/DDBJ whole genome shotgun (WGS) entry which is preliminary data.</text>
</comment>
<dbReference type="InterPro" id="IPR003660">
    <property type="entry name" value="HAMP_dom"/>
</dbReference>
<feature type="domain" description="HAMP" evidence="12">
    <location>
        <begin position="166"/>
        <end position="220"/>
    </location>
</feature>
<evidence type="ECO:0000313" key="14">
    <source>
        <dbReference type="Proteomes" id="UP000663992"/>
    </source>
</evidence>
<evidence type="ECO:0000256" key="8">
    <source>
        <dbReference type="PROSITE-ProRule" id="PRU00284"/>
    </source>
</evidence>
<feature type="domain" description="Methyl-accepting transducer" evidence="10">
    <location>
        <begin position="225"/>
        <end position="461"/>
    </location>
</feature>
<feature type="transmembrane region" description="Helical" evidence="9">
    <location>
        <begin position="7"/>
        <end position="29"/>
    </location>
</feature>
<reference evidence="13 14" key="1">
    <citation type="submission" date="2021-03" db="EMBL/GenBank/DDBJ databases">
        <title>novel species isolated from a fishpond in China.</title>
        <authorList>
            <person name="Lu H."/>
            <person name="Cai Z."/>
        </authorList>
    </citation>
    <scope>NUCLEOTIDE SEQUENCE [LARGE SCALE GENOMIC DNA]</scope>
    <source>
        <strain evidence="13 14">Y57</strain>
    </source>
</reference>
<evidence type="ECO:0000256" key="4">
    <source>
        <dbReference type="ARBA" id="ARBA00022989"/>
    </source>
</evidence>
<evidence type="ECO:0000256" key="1">
    <source>
        <dbReference type="ARBA" id="ARBA00004429"/>
    </source>
</evidence>
<accession>A0ABS3CRJ9</accession>
<dbReference type="PANTHER" id="PTHR32089">
    <property type="entry name" value="METHYL-ACCEPTING CHEMOTAXIS PROTEIN MCPB"/>
    <property type="match status" value="1"/>
</dbReference>
<keyword evidence="14" id="KW-1185">Reference proteome</keyword>
<evidence type="ECO:0000256" key="3">
    <source>
        <dbReference type="ARBA" id="ARBA00022692"/>
    </source>
</evidence>
<dbReference type="PRINTS" id="PR00260">
    <property type="entry name" value="CHEMTRNSDUCR"/>
</dbReference>
<dbReference type="SMART" id="SM00304">
    <property type="entry name" value="HAMP"/>
    <property type="match status" value="1"/>
</dbReference>
<dbReference type="CDD" id="cd06225">
    <property type="entry name" value="HAMP"/>
    <property type="match status" value="1"/>
</dbReference>
<dbReference type="Gene3D" id="1.10.287.950">
    <property type="entry name" value="Methyl-accepting chemotaxis protein"/>
    <property type="match status" value="1"/>
</dbReference>
<keyword evidence="5 9" id="KW-0472">Membrane</keyword>
<keyword evidence="6 8" id="KW-0807">Transducer</keyword>
<evidence type="ECO:0000259" key="12">
    <source>
        <dbReference type="PROSITE" id="PS50885"/>
    </source>
</evidence>
<evidence type="ECO:0000256" key="7">
    <source>
        <dbReference type="ARBA" id="ARBA00029447"/>
    </source>
</evidence>
<evidence type="ECO:0000256" key="9">
    <source>
        <dbReference type="SAM" id="Phobius"/>
    </source>
</evidence>
<dbReference type="RefSeq" id="WP_206593539.1">
    <property type="nucleotide sequence ID" value="NZ_JAFKCS010000005.1"/>
</dbReference>
<comment type="similarity">
    <text evidence="7">Belongs to the methyl-accepting chemotaxis (MCP) protein family.</text>
</comment>
<evidence type="ECO:0000313" key="13">
    <source>
        <dbReference type="EMBL" id="MBN7819732.1"/>
    </source>
</evidence>
<dbReference type="PANTHER" id="PTHR32089:SF119">
    <property type="entry name" value="METHYL-ACCEPTING CHEMOTAXIS PROTEIN CTPL"/>
    <property type="match status" value="1"/>
</dbReference>
<evidence type="ECO:0000259" key="11">
    <source>
        <dbReference type="PROSITE" id="PS50192"/>
    </source>
</evidence>
<evidence type="ECO:0000256" key="6">
    <source>
        <dbReference type="ARBA" id="ARBA00023224"/>
    </source>
</evidence>
<dbReference type="Pfam" id="PF00015">
    <property type="entry name" value="MCPsignal"/>
    <property type="match status" value="1"/>
</dbReference>
<dbReference type="Proteomes" id="UP000663992">
    <property type="component" value="Unassembled WGS sequence"/>
</dbReference>
<dbReference type="PROSITE" id="PS50192">
    <property type="entry name" value="T_SNARE"/>
    <property type="match status" value="1"/>
</dbReference>
<dbReference type="InterPro" id="IPR004090">
    <property type="entry name" value="Chemotax_Me-accpt_rcpt"/>
</dbReference>